<proteinExistence type="inferred from homology"/>
<comment type="subunit">
    <text evidence="1">Forms a heterodimer with UbiU.</text>
</comment>
<dbReference type="HAMAP" id="MF_02233">
    <property type="entry name" value="UbiV"/>
    <property type="match status" value="1"/>
</dbReference>
<accession>A0A1S7R3T4</accession>
<dbReference type="PANTHER" id="PTHR30217:SF11">
    <property type="entry name" value="UBIQUINONE BIOSYNTHESIS PROTEIN UBIV"/>
    <property type="match status" value="1"/>
</dbReference>
<dbReference type="PANTHER" id="PTHR30217">
    <property type="entry name" value="PEPTIDASE U32 FAMILY"/>
    <property type="match status" value="1"/>
</dbReference>
<keyword evidence="1" id="KW-0408">Iron</keyword>
<dbReference type="InterPro" id="IPR051454">
    <property type="entry name" value="RNA/ubiquinone_mod_enzymes"/>
</dbReference>
<dbReference type="GO" id="GO:0008233">
    <property type="term" value="F:peptidase activity"/>
    <property type="evidence" value="ECO:0007669"/>
    <property type="project" value="UniProtKB-KW"/>
</dbReference>
<keyword evidence="2" id="KW-0645">Protease</keyword>
<comment type="cofactor">
    <cofactor evidence="1">
        <name>[4Fe-4S] cluster</name>
        <dbReference type="ChEBI" id="CHEBI:49883"/>
    </cofactor>
</comment>
<dbReference type="GO" id="GO:0006744">
    <property type="term" value="P:ubiquinone biosynthetic process"/>
    <property type="evidence" value="ECO:0007669"/>
    <property type="project" value="UniProtKB-UniRule"/>
</dbReference>
<dbReference type="InterPro" id="IPR001539">
    <property type="entry name" value="Peptidase_U32"/>
</dbReference>
<gene>
    <name evidence="1" type="primary">ubiV</name>
    <name evidence="2" type="ORF">AGR4C_Lc100052</name>
</gene>
<dbReference type="Proteomes" id="UP000191897">
    <property type="component" value="Unassembled WGS sequence"/>
</dbReference>
<dbReference type="GO" id="GO:0051539">
    <property type="term" value="F:4 iron, 4 sulfur cluster binding"/>
    <property type="evidence" value="ECO:0007669"/>
    <property type="project" value="UniProtKB-UniRule"/>
</dbReference>
<keyword evidence="2" id="KW-0378">Hydrolase</keyword>
<sequence>MKAMAKPAKTTLALGPVLYLWQGEKWRDFYFRIADEAPVSHVYLGETVCSKRFHFTEPHLAEVIERLENAGKQVILSTLSLVTLERESRQLRGLIADSPYPVEANDLSALGMLHGAPHVVGPMVNVYNAATARLLSSRGASAICLPPELPMISVERIVAETPDVDFEIFAFGRLPLAISARCAHARAKGNIKDNCQFVCGDDPDGLPVRTLDRQSFLALNGVHTVSHTCQSLLGELQDLAAAGIARFRLSPQDCDMVAVAQIHDDVLTGRRGAEDGLARLSQIYPDVPFSNGFHHGQEGAAWIARARNTAHGVNA</sequence>
<dbReference type="InterPro" id="IPR043693">
    <property type="entry name" value="UbiV"/>
</dbReference>
<feature type="binding site" evidence="1">
    <location>
        <position position="49"/>
    </location>
    <ligand>
        <name>[4Fe-4S] cluster</name>
        <dbReference type="ChEBI" id="CHEBI:49883"/>
    </ligand>
</feature>
<dbReference type="AlphaFoldDB" id="A0A1S7R3T4"/>
<comment type="similarity">
    <text evidence="1">Belongs to the peptidase U32 family. UbiV subfamily.</text>
</comment>
<feature type="binding site" evidence="1">
    <location>
        <position position="199"/>
    </location>
    <ligand>
        <name>[4Fe-4S] cluster</name>
        <dbReference type="ChEBI" id="CHEBI:49883"/>
    </ligand>
</feature>
<comment type="function">
    <text evidence="1">Required for O(2)-independent ubiquinone (coenzyme Q) biosynthesis. Together with UbiU, is essential for the C6-hydroxylation reaction in the oxygen-independent ubiquinone biosynthesis pathway.</text>
</comment>
<evidence type="ECO:0000313" key="3">
    <source>
        <dbReference type="Proteomes" id="UP000191897"/>
    </source>
</evidence>
<organism evidence="2 3">
    <name type="scientific">Agrobacterium tumefaciens str. Kerr 14</name>
    <dbReference type="NCBI Taxonomy" id="1183424"/>
    <lineage>
        <taxon>Bacteria</taxon>
        <taxon>Pseudomonadati</taxon>
        <taxon>Pseudomonadota</taxon>
        <taxon>Alphaproteobacteria</taxon>
        <taxon>Hyphomicrobiales</taxon>
        <taxon>Rhizobiaceae</taxon>
        <taxon>Rhizobium/Agrobacterium group</taxon>
        <taxon>Agrobacterium</taxon>
        <taxon>Agrobacterium tumefaciens complex</taxon>
    </lineage>
</organism>
<protein>
    <recommendedName>
        <fullName evidence="1">Ubiquinone biosynthesis protein UbiV</fullName>
    </recommendedName>
</protein>
<keyword evidence="1" id="KW-0831">Ubiquinone biosynthesis</keyword>
<dbReference type="NCBIfam" id="NF011991">
    <property type="entry name" value="PRK15447.1"/>
    <property type="match status" value="1"/>
</dbReference>
<feature type="binding site" evidence="1">
    <location>
        <position position="182"/>
    </location>
    <ligand>
        <name>[4Fe-4S] cluster</name>
        <dbReference type="ChEBI" id="CHEBI:49883"/>
    </ligand>
</feature>
<keyword evidence="1" id="KW-0004">4Fe-4S</keyword>
<feature type="binding site" evidence="1">
    <location>
        <position position="195"/>
    </location>
    <ligand>
        <name>[4Fe-4S] cluster</name>
        <dbReference type="ChEBI" id="CHEBI:49883"/>
    </ligand>
</feature>
<dbReference type="GO" id="GO:0046872">
    <property type="term" value="F:metal ion binding"/>
    <property type="evidence" value="ECO:0007669"/>
    <property type="project" value="UniProtKB-KW"/>
</dbReference>
<dbReference type="Pfam" id="PF01136">
    <property type="entry name" value="Peptidase_U32"/>
    <property type="match status" value="1"/>
</dbReference>
<keyword evidence="1" id="KW-0411">Iron-sulfur</keyword>
<dbReference type="EMBL" id="FBWC01000020">
    <property type="protein sequence ID" value="CUX46269.1"/>
    <property type="molecule type" value="Genomic_DNA"/>
</dbReference>
<reference evidence="2 3" key="1">
    <citation type="submission" date="2016-01" db="EMBL/GenBank/DDBJ databases">
        <authorList>
            <person name="Oliw E.H."/>
        </authorList>
    </citation>
    <scope>NUCLEOTIDE SEQUENCE [LARGE SCALE GENOMIC DNA]</scope>
    <source>
        <strain evidence="2 3">Kerr 14</strain>
    </source>
</reference>
<keyword evidence="1" id="KW-0479">Metal-binding</keyword>
<evidence type="ECO:0000313" key="2">
    <source>
        <dbReference type="EMBL" id="CUX46269.1"/>
    </source>
</evidence>
<comment type="pathway">
    <text evidence="1">Cofactor biosynthesis; ubiquinone biosynthesis.</text>
</comment>
<dbReference type="UniPathway" id="UPA00232"/>
<dbReference type="GO" id="GO:0006508">
    <property type="term" value="P:proteolysis"/>
    <property type="evidence" value="ECO:0007669"/>
    <property type="project" value="UniProtKB-KW"/>
</dbReference>
<name>A0A1S7R3T4_AGRTU</name>
<evidence type="ECO:0000256" key="1">
    <source>
        <dbReference type="HAMAP-Rule" id="MF_02233"/>
    </source>
</evidence>